<dbReference type="InterPro" id="IPR020821">
    <property type="entry name" value="ENPP1-3/EXOG-like_nuc-like"/>
</dbReference>
<dbReference type="GO" id="GO:0000014">
    <property type="term" value="F:single-stranded DNA endodeoxyribonuclease activity"/>
    <property type="evidence" value="ECO:0007669"/>
    <property type="project" value="TreeGrafter"/>
</dbReference>
<evidence type="ECO:0000313" key="7">
    <source>
        <dbReference type="Proteomes" id="UP000243217"/>
    </source>
</evidence>
<dbReference type="OrthoDB" id="5418055at2759"/>
<dbReference type="Proteomes" id="UP000243217">
    <property type="component" value="Unassembled WGS sequence"/>
</dbReference>
<evidence type="ECO:0000256" key="1">
    <source>
        <dbReference type="ARBA" id="ARBA00010052"/>
    </source>
</evidence>
<dbReference type="STRING" id="74557.A0A1W0A0R4"/>
<dbReference type="Pfam" id="PF01223">
    <property type="entry name" value="Endonuclease_NS"/>
    <property type="match status" value="1"/>
</dbReference>
<keyword evidence="3" id="KW-0479">Metal-binding</keyword>
<feature type="domain" description="ENPP1-3/EXOG-like endonuclease/phosphodiesterase" evidence="4">
    <location>
        <begin position="56"/>
        <end position="273"/>
    </location>
</feature>
<feature type="active site" description="Proton acceptor" evidence="2">
    <location>
        <position position="121"/>
    </location>
</feature>
<dbReference type="SMART" id="SM00477">
    <property type="entry name" value="NUC"/>
    <property type="match status" value="1"/>
</dbReference>
<dbReference type="GO" id="GO:0005743">
    <property type="term" value="C:mitochondrial inner membrane"/>
    <property type="evidence" value="ECO:0007669"/>
    <property type="project" value="TreeGrafter"/>
</dbReference>
<dbReference type="GO" id="GO:0005634">
    <property type="term" value="C:nucleus"/>
    <property type="evidence" value="ECO:0007669"/>
    <property type="project" value="TreeGrafter"/>
</dbReference>
<gene>
    <name evidence="6" type="ORF">THRCLA_03862</name>
</gene>
<dbReference type="InterPro" id="IPR044925">
    <property type="entry name" value="His-Me_finger_sf"/>
</dbReference>
<feature type="binding site" evidence="3">
    <location>
        <position position="152"/>
    </location>
    <ligand>
        <name>Mg(2+)</name>
        <dbReference type="ChEBI" id="CHEBI:18420"/>
        <note>catalytic</note>
    </ligand>
</feature>
<dbReference type="SUPFAM" id="SSF54060">
    <property type="entry name" value="His-Me finger endonucleases"/>
    <property type="match status" value="1"/>
</dbReference>
<comment type="similarity">
    <text evidence="1">Belongs to the DNA/RNA non-specific endonuclease family.</text>
</comment>
<evidence type="ECO:0000259" key="4">
    <source>
        <dbReference type="SMART" id="SM00477"/>
    </source>
</evidence>
<dbReference type="InterPro" id="IPR044929">
    <property type="entry name" value="DNA/RNA_non-sp_Endonuclease_sf"/>
</dbReference>
<dbReference type="Gene3D" id="3.40.570.10">
    <property type="entry name" value="Extracellular Endonuclease, subunit A"/>
    <property type="match status" value="1"/>
</dbReference>
<dbReference type="EMBL" id="JNBS01000748">
    <property type="protein sequence ID" value="OQS03847.1"/>
    <property type="molecule type" value="Genomic_DNA"/>
</dbReference>
<dbReference type="PANTHER" id="PTHR13966">
    <property type="entry name" value="ENDONUCLEASE RELATED"/>
    <property type="match status" value="1"/>
</dbReference>
<evidence type="ECO:0000256" key="3">
    <source>
        <dbReference type="PIRSR" id="PIRSR640255-2"/>
    </source>
</evidence>
<organism evidence="6 7">
    <name type="scientific">Thraustotheca clavata</name>
    <dbReference type="NCBI Taxonomy" id="74557"/>
    <lineage>
        <taxon>Eukaryota</taxon>
        <taxon>Sar</taxon>
        <taxon>Stramenopiles</taxon>
        <taxon>Oomycota</taxon>
        <taxon>Saprolegniomycetes</taxon>
        <taxon>Saprolegniales</taxon>
        <taxon>Achlyaceae</taxon>
        <taxon>Thraustotheca</taxon>
    </lineage>
</organism>
<evidence type="ECO:0000259" key="5">
    <source>
        <dbReference type="SMART" id="SM00892"/>
    </source>
</evidence>
<dbReference type="GO" id="GO:0003676">
    <property type="term" value="F:nucleic acid binding"/>
    <property type="evidence" value="ECO:0007669"/>
    <property type="project" value="InterPro"/>
</dbReference>
<comment type="caution">
    <text evidence="6">The sequence shown here is derived from an EMBL/GenBank/DDBJ whole genome shotgun (WGS) entry which is preliminary data.</text>
</comment>
<evidence type="ECO:0000256" key="2">
    <source>
        <dbReference type="PIRSR" id="PIRSR640255-1"/>
    </source>
</evidence>
<sequence>MGALVGAVATLSVVDLLIRDEQQEEEKKSSIVPQEQELLHEAIRYGVPSMQNVKIRQGYALGYDRRLRNAAWVAEYITKESLEKNGDVNRLKSSFKVDPTTPTAFRVTPAEYQNSGYDRGHLAPARDMNSSQPAINESFLMTNISPQVSKFNRGYWSRLEGFVRHLANYYGAAYVITGPLFLPQKTKEGDGYTVSYPIIGTPLNGIAVPTHFFKVILIEKKGKKGQKLKYLATGFVLPNQGIADKIPLSSFVMPLDMIERYSGLVFFDKLERPSLLPLCDDTKCELKAIEFQKQVKAIE</sequence>
<accession>A0A1W0A0R4</accession>
<dbReference type="CDD" id="cd00091">
    <property type="entry name" value="NUC"/>
    <property type="match status" value="1"/>
</dbReference>
<keyword evidence="7" id="KW-1185">Reference proteome</keyword>
<dbReference type="InterPro" id="IPR040255">
    <property type="entry name" value="Non-specific_endonuclease"/>
</dbReference>
<dbReference type="AlphaFoldDB" id="A0A1W0A0R4"/>
<dbReference type="PANTHER" id="PTHR13966:SF5">
    <property type="entry name" value="ENDONUCLEASE G, MITOCHONDRIAL"/>
    <property type="match status" value="1"/>
</dbReference>
<dbReference type="GO" id="GO:0046872">
    <property type="term" value="F:metal ion binding"/>
    <property type="evidence" value="ECO:0007669"/>
    <property type="project" value="UniProtKB-KW"/>
</dbReference>
<evidence type="ECO:0000313" key="6">
    <source>
        <dbReference type="EMBL" id="OQS03847.1"/>
    </source>
</evidence>
<dbReference type="InterPro" id="IPR001604">
    <property type="entry name" value="Endo_G_ENPP1-like_dom"/>
</dbReference>
<name>A0A1W0A0R4_9STRA</name>
<feature type="domain" description="DNA/RNA non-specific endonuclease/pyrophosphatase/phosphodiesterase" evidence="5">
    <location>
        <begin position="55"/>
        <end position="273"/>
    </location>
</feature>
<dbReference type="SMART" id="SM00892">
    <property type="entry name" value="Endonuclease_NS"/>
    <property type="match status" value="1"/>
</dbReference>
<protein>
    <recommendedName>
        <fullName evidence="8">Endonuclease</fullName>
    </recommendedName>
</protein>
<proteinExistence type="inferred from homology"/>
<reference evidence="6 7" key="1">
    <citation type="journal article" date="2014" name="Genome Biol. Evol.">
        <title>The secreted proteins of Achlya hypogyna and Thraustotheca clavata identify the ancestral oomycete secretome and reveal gene acquisitions by horizontal gene transfer.</title>
        <authorList>
            <person name="Misner I."/>
            <person name="Blouin N."/>
            <person name="Leonard G."/>
            <person name="Richards T.A."/>
            <person name="Lane C.E."/>
        </authorList>
    </citation>
    <scope>NUCLEOTIDE SEQUENCE [LARGE SCALE GENOMIC DNA]</scope>
    <source>
        <strain evidence="6 7">ATCC 34112</strain>
    </source>
</reference>
<dbReference type="GO" id="GO:0004521">
    <property type="term" value="F:RNA endonuclease activity"/>
    <property type="evidence" value="ECO:0007669"/>
    <property type="project" value="TreeGrafter"/>
</dbReference>
<evidence type="ECO:0008006" key="8">
    <source>
        <dbReference type="Google" id="ProtNLM"/>
    </source>
</evidence>